<comment type="caution">
    <text evidence="5">The sequence shown here is derived from an EMBL/GenBank/DDBJ whole genome shotgun (WGS) entry which is preliminary data.</text>
</comment>
<evidence type="ECO:0000313" key="6">
    <source>
        <dbReference type="Proteomes" id="UP000823388"/>
    </source>
</evidence>
<feature type="short sequence motif" description="LXXLL motif" evidence="3">
    <location>
        <begin position="288"/>
        <end position="292"/>
    </location>
</feature>
<reference evidence="5" key="1">
    <citation type="submission" date="2020-05" db="EMBL/GenBank/DDBJ databases">
        <title>WGS assembly of Panicum virgatum.</title>
        <authorList>
            <person name="Lovell J.T."/>
            <person name="Jenkins J."/>
            <person name="Shu S."/>
            <person name="Juenger T.E."/>
            <person name="Schmutz J."/>
        </authorList>
    </citation>
    <scope>NUCLEOTIDE SEQUENCE</scope>
    <source>
        <strain evidence="5">AP13</strain>
    </source>
</reference>
<evidence type="ECO:0000256" key="3">
    <source>
        <dbReference type="PROSITE-ProRule" id="PRU01191"/>
    </source>
</evidence>
<dbReference type="InterPro" id="IPR005202">
    <property type="entry name" value="TF_GRAS"/>
</dbReference>
<keyword evidence="1" id="KW-0805">Transcription regulation</keyword>
<dbReference type="PANTHER" id="PTHR31636">
    <property type="entry name" value="OSJNBA0084A10.13 PROTEIN-RELATED"/>
    <property type="match status" value="1"/>
</dbReference>
<feature type="region of interest" description="Leucine repeat II (LRII)" evidence="3">
    <location>
        <begin position="238"/>
        <end position="270"/>
    </location>
</feature>
<feature type="short sequence motif" description="VHIID" evidence="3">
    <location>
        <begin position="190"/>
        <end position="194"/>
    </location>
</feature>
<dbReference type="AlphaFoldDB" id="A0A8T0UZZ9"/>
<feature type="region of interest" description="VHIID" evidence="3">
    <location>
        <begin position="159"/>
        <end position="224"/>
    </location>
</feature>
<organism evidence="5 6">
    <name type="scientific">Panicum virgatum</name>
    <name type="common">Blackwell switchgrass</name>
    <dbReference type="NCBI Taxonomy" id="38727"/>
    <lineage>
        <taxon>Eukaryota</taxon>
        <taxon>Viridiplantae</taxon>
        <taxon>Streptophyta</taxon>
        <taxon>Embryophyta</taxon>
        <taxon>Tracheophyta</taxon>
        <taxon>Spermatophyta</taxon>
        <taxon>Magnoliopsida</taxon>
        <taxon>Liliopsida</taxon>
        <taxon>Poales</taxon>
        <taxon>Poaceae</taxon>
        <taxon>PACMAD clade</taxon>
        <taxon>Panicoideae</taxon>
        <taxon>Panicodae</taxon>
        <taxon>Paniceae</taxon>
        <taxon>Panicinae</taxon>
        <taxon>Panicum</taxon>
        <taxon>Panicum sect. Hiantes</taxon>
    </lineage>
</organism>
<keyword evidence="6" id="KW-1185">Reference proteome</keyword>
<evidence type="ECO:0000313" key="5">
    <source>
        <dbReference type="EMBL" id="KAG2625599.1"/>
    </source>
</evidence>
<dbReference type="EMBL" id="CM029041">
    <property type="protein sequence ID" value="KAG2625599.1"/>
    <property type="molecule type" value="Genomic_DNA"/>
</dbReference>
<comment type="similarity">
    <text evidence="3">Belongs to the GRAS family.</text>
</comment>
<dbReference type="PROSITE" id="PS50985">
    <property type="entry name" value="GRAS"/>
    <property type="match status" value="1"/>
</dbReference>
<proteinExistence type="inferred from homology"/>
<keyword evidence="2" id="KW-0804">Transcription</keyword>
<evidence type="ECO:0000256" key="2">
    <source>
        <dbReference type="ARBA" id="ARBA00023163"/>
    </source>
</evidence>
<protein>
    <submittedName>
        <fullName evidence="5">Uncharacterized protein</fullName>
    </submittedName>
</protein>
<comment type="caution">
    <text evidence="3">Lacks conserved residue(s) required for the propagation of feature annotation.</text>
</comment>
<feature type="region of interest" description="SAW" evidence="3">
    <location>
        <begin position="379"/>
        <end position="458"/>
    </location>
</feature>
<accession>A0A8T0UZZ9</accession>
<dbReference type="Proteomes" id="UP000823388">
    <property type="component" value="Chromosome 3K"/>
</dbReference>
<dbReference type="OrthoDB" id="631113at2759"/>
<evidence type="ECO:0000256" key="4">
    <source>
        <dbReference type="SAM" id="MobiDB-lite"/>
    </source>
</evidence>
<feature type="region of interest" description="Disordered" evidence="4">
    <location>
        <begin position="461"/>
        <end position="484"/>
    </location>
</feature>
<sequence length="484" mass="50838">MGLVPFGLLPMDPAAAAAAALTGAISPPFPAGAAANSATYCIDPALLASLLPPGSGRQPAVPAAAAEATRQRREEEEEAAAIRLVHLLVTSAGAIQSGDYSAAHGNLAEARAILSVIATSTGIGRVAKHFADALAQRLFPAYPQAAAPAPPPAAPADLYSHFYDAGPYLNFAYSTANQALLDAFEGCDRVHVVDFALMQGLQWPTLIHALSQREGGPPYLRITGIGPYPTGAGDELREVGIRLAEFARSLGVPFCFQGLCVDQLDGLSSWMLKIVPGEALAFNSILQLHRLLVDPDADPAVAAPIDILLDLVAELKPRVFTVVEQEADHNRPPLLERFTNALFHYAAMFDSMAAVGHRGGAIDSLAEAYLRGEIFDIVCGEGSARAERHEPLGRWRERLARAGLTQVPFGRNEVQLATAQLLRATPSSPGSGYSILECAGSLALAWHDRPLYAATAWSAAGGSGAGAVAGTAEGRDNGRRPPQD</sequence>
<name>A0A8T0UZZ9_PANVG</name>
<gene>
    <name evidence="5" type="ORF">PVAP13_3KG217000</name>
</gene>
<evidence type="ECO:0000256" key="1">
    <source>
        <dbReference type="ARBA" id="ARBA00023015"/>
    </source>
</evidence>
<feature type="compositionally biased region" description="Basic and acidic residues" evidence="4">
    <location>
        <begin position="473"/>
        <end position="484"/>
    </location>
</feature>
<dbReference type="Pfam" id="PF03514">
    <property type="entry name" value="GRAS"/>
    <property type="match status" value="1"/>
</dbReference>